<keyword evidence="5 8" id="KW-0460">Magnesium</keyword>
<name>A0A7Z2VIB4_9BACL</name>
<dbReference type="EC" id="2.7.7.77" evidence="8"/>
<comment type="caution">
    <text evidence="8">Lacks conserved residue(s) required for the propagation of feature annotation.</text>
</comment>
<keyword evidence="4 8" id="KW-0547">Nucleotide-binding</keyword>
<comment type="domain">
    <text evidence="8">The N-terminal domain determines nucleotide recognition and specific binding, while the C-terminal domain determines the specific binding to the target protein.</text>
</comment>
<feature type="domain" description="MobA-like NTP transferase" evidence="9">
    <location>
        <begin position="10"/>
        <end position="163"/>
    </location>
</feature>
<evidence type="ECO:0000256" key="6">
    <source>
        <dbReference type="ARBA" id="ARBA00023134"/>
    </source>
</evidence>
<dbReference type="AlphaFoldDB" id="A0A7Z2VIB4"/>
<keyword evidence="3 8" id="KW-0479">Metal-binding</keyword>
<dbReference type="GO" id="GO:0061603">
    <property type="term" value="F:molybdenum cofactor guanylyltransferase activity"/>
    <property type="evidence" value="ECO:0007669"/>
    <property type="project" value="UniProtKB-EC"/>
</dbReference>
<evidence type="ECO:0000256" key="7">
    <source>
        <dbReference type="ARBA" id="ARBA00023150"/>
    </source>
</evidence>
<dbReference type="InterPro" id="IPR025877">
    <property type="entry name" value="MobA-like_NTP_Trfase"/>
</dbReference>
<dbReference type="InterPro" id="IPR029044">
    <property type="entry name" value="Nucleotide-diphossugar_trans"/>
</dbReference>
<keyword evidence="2 8" id="KW-0808">Transferase</keyword>
<protein>
    <recommendedName>
        <fullName evidence="8">Probable molybdenum cofactor guanylyltransferase</fullName>
        <shortName evidence="8">MoCo guanylyltransferase</shortName>
        <ecNumber evidence="8">2.7.7.77</ecNumber>
    </recommendedName>
    <alternativeName>
        <fullName evidence="8">GTP:molybdopterin guanylyltransferase</fullName>
    </alternativeName>
    <alternativeName>
        <fullName evidence="8">Mo-MPT guanylyltransferase</fullName>
    </alternativeName>
    <alternativeName>
        <fullName evidence="8">Molybdopterin guanylyltransferase</fullName>
    </alternativeName>
    <alternativeName>
        <fullName evidence="8">Molybdopterin-guanine dinucleotide synthase</fullName>
        <shortName evidence="8">MGD synthase</shortName>
    </alternativeName>
</protein>
<keyword evidence="11" id="KW-1185">Reference proteome</keyword>
<dbReference type="RefSeq" id="WP_169280047.1">
    <property type="nucleotide sequence ID" value="NZ_CP051680.1"/>
</dbReference>
<comment type="function">
    <text evidence="8">Transfers a GMP moiety from GTP to Mo-molybdopterin (Mo-MPT) cofactor (Moco or molybdenum cofactor) to form Mo-molybdopterin guanine dinucleotide (Mo-MGD) cofactor.</text>
</comment>
<sequence>MMNMMAISVAILAGGQGRRMGGLNKALLSVRGDTIIERQLREARKVSDDIIVVCQNEDMTRYLSAFETVRSIPDQYIGEGPLAGVHAGLSAATHPFVWVLGCDMPYPDFKVVRYLIERMQKGAYDAVIPYIGGRPQPLHAIYRKEFGAVAGQKLRAGERKLMALFDQANWLGIEEQELTANGFSSIFSDDIDTPEQYANANSPMTDDR</sequence>
<evidence type="ECO:0000256" key="3">
    <source>
        <dbReference type="ARBA" id="ARBA00022723"/>
    </source>
</evidence>
<dbReference type="Pfam" id="PF12804">
    <property type="entry name" value="NTP_transf_3"/>
    <property type="match status" value="1"/>
</dbReference>
<dbReference type="GO" id="GO:0005525">
    <property type="term" value="F:GTP binding"/>
    <property type="evidence" value="ECO:0007669"/>
    <property type="project" value="UniProtKB-UniRule"/>
</dbReference>
<dbReference type="EMBL" id="CP051680">
    <property type="protein sequence ID" value="QJD83758.1"/>
    <property type="molecule type" value="Genomic_DNA"/>
</dbReference>
<dbReference type="SUPFAM" id="SSF53448">
    <property type="entry name" value="Nucleotide-diphospho-sugar transferases"/>
    <property type="match status" value="1"/>
</dbReference>
<evidence type="ECO:0000256" key="4">
    <source>
        <dbReference type="ARBA" id="ARBA00022741"/>
    </source>
</evidence>
<reference evidence="10 11" key="1">
    <citation type="submission" date="2020-04" db="EMBL/GenBank/DDBJ databases">
        <title>Genome sequencing of novel species.</title>
        <authorList>
            <person name="Heo J."/>
            <person name="Kim S.-J."/>
            <person name="Kim J.-S."/>
            <person name="Hong S.-B."/>
            <person name="Kwon S.-W."/>
        </authorList>
    </citation>
    <scope>NUCLEOTIDE SEQUENCE [LARGE SCALE GENOMIC DNA]</scope>
    <source>
        <strain evidence="10 11">MFER-1</strain>
    </source>
</reference>
<feature type="binding site" evidence="8">
    <location>
        <position position="74"/>
    </location>
    <ligand>
        <name>GTP</name>
        <dbReference type="ChEBI" id="CHEBI:37565"/>
    </ligand>
</feature>
<accession>A0A7Z2VIB4</accession>
<proteinExistence type="inferred from homology"/>
<organism evidence="10 11">
    <name type="scientific">Cohnella herbarum</name>
    <dbReference type="NCBI Taxonomy" id="2728023"/>
    <lineage>
        <taxon>Bacteria</taxon>
        <taxon>Bacillati</taxon>
        <taxon>Bacillota</taxon>
        <taxon>Bacilli</taxon>
        <taxon>Bacillales</taxon>
        <taxon>Paenibacillaceae</taxon>
        <taxon>Cohnella</taxon>
    </lineage>
</organism>
<keyword evidence="7 8" id="KW-0501">Molybdenum cofactor biosynthesis</keyword>
<dbReference type="GO" id="GO:0006777">
    <property type="term" value="P:Mo-molybdopterin cofactor biosynthetic process"/>
    <property type="evidence" value="ECO:0007669"/>
    <property type="project" value="UniProtKB-KW"/>
</dbReference>
<dbReference type="GO" id="GO:0046872">
    <property type="term" value="F:metal ion binding"/>
    <property type="evidence" value="ECO:0007669"/>
    <property type="project" value="UniProtKB-KW"/>
</dbReference>
<comment type="catalytic activity">
    <reaction evidence="8">
        <text>Mo-molybdopterin + GTP + H(+) = Mo-molybdopterin guanine dinucleotide + diphosphate</text>
        <dbReference type="Rhea" id="RHEA:34243"/>
        <dbReference type="ChEBI" id="CHEBI:15378"/>
        <dbReference type="ChEBI" id="CHEBI:33019"/>
        <dbReference type="ChEBI" id="CHEBI:37565"/>
        <dbReference type="ChEBI" id="CHEBI:71302"/>
        <dbReference type="ChEBI" id="CHEBI:71310"/>
        <dbReference type="EC" id="2.7.7.77"/>
    </reaction>
</comment>
<dbReference type="Proteomes" id="UP000502248">
    <property type="component" value="Chromosome"/>
</dbReference>
<dbReference type="KEGG" id="cheb:HH215_11610"/>
<evidence type="ECO:0000256" key="5">
    <source>
        <dbReference type="ARBA" id="ARBA00022842"/>
    </source>
</evidence>
<gene>
    <name evidence="8" type="primary">mobA</name>
    <name evidence="10" type="ORF">HH215_11610</name>
</gene>
<dbReference type="PANTHER" id="PTHR19136:SF81">
    <property type="entry name" value="MOLYBDENUM COFACTOR GUANYLYLTRANSFERASE"/>
    <property type="match status" value="1"/>
</dbReference>
<dbReference type="CDD" id="cd02503">
    <property type="entry name" value="MobA"/>
    <property type="match status" value="1"/>
</dbReference>
<comment type="subcellular location">
    <subcellularLocation>
        <location evidence="8">Cytoplasm</location>
    </subcellularLocation>
</comment>
<dbReference type="Gene3D" id="3.90.550.10">
    <property type="entry name" value="Spore Coat Polysaccharide Biosynthesis Protein SpsA, Chain A"/>
    <property type="match status" value="1"/>
</dbReference>
<evidence type="ECO:0000256" key="1">
    <source>
        <dbReference type="ARBA" id="ARBA00022490"/>
    </source>
</evidence>
<evidence type="ECO:0000313" key="11">
    <source>
        <dbReference type="Proteomes" id="UP000502248"/>
    </source>
</evidence>
<feature type="binding site" evidence="8">
    <location>
        <position position="25"/>
    </location>
    <ligand>
        <name>GTP</name>
        <dbReference type="ChEBI" id="CHEBI:37565"/>
    </ligand>
</feature>
<dbReference type="InterPro" id="IPR013482">
    <property type="entry name" value="Molybde_CF_guanTrfase"/>
</dbReference>
<evidence type="ECO:0000256" key="8">
    <source>
        <dbReference type="HAMAP-Rule" id="MF_00316"/>
    </source>
</evidence>
<feature type="binding site" evidence="8">
    <location>
        <position position="103"/>
    </location>
    <ligand>
        <name>GTP</name>
        <dbReference type="ChEBI" id="CHEBI:37565"/>
    </ligand>
</feature>
<feature type="binding site" evidence="8">
    <location>
        <begin position="12"/>
        <end position="14"/>
    </location>
    <ligand>
        <name>GTP</name>
        <dbReference type="ChEBI" id="CHEBI:37565"/>
    </ligand>
</feature>
<comment type="similarity">
    <text evidence="8">Belongs to the MobA family.</text>
</comment>
<evidence type="ECO:0000259" key="9">
    <source>
        <dbReference type="Pfam" id="PF12804"/>
    </source>
</evidence>
<keyword evidence="10" id="KW-0548">Nucleotidyltransferase</keyword>
<dbReference type="PANTHER" id="PTHR19136">
    <property type="entry name" value="MOLYBDENUM COFACTOR GUANYLYLTRANSFERASE"/>
    <property type="match status" value="1"/>
</dbReference>
<feature type="binding site" evidence="8">
    <location>
        <position position="103"/>
    </location>
    <ligand>
        <name>Mg(2+)</name>
        <dbReference type="ChEBI" id="CHEBI:18420"/>
    </ligand>
</feature>
<keyword evidence="1 8" id="KW-0963">Cytoplasm</keyword>
<evidence type="ECO:0000313" key="10">
    <source>
        <dbReference type="EMBL" id="QJD83758.1"/>
    </source>
</evidence>
<keyword evidence="6 8" id="KW-0342">GTP-binding</keyword>
<dbReference type="HAMAP" id="MF_00316">
    <property type="entry name" value="MobA"/>
    <property type="match status" value="1"/>
</dbReference>
<dbReference type="GO" id="GO:0005737">
    <property type="term" value="C:cytoplasm"/>
    <property type="evidence" value="ECO:0007669"/>
    <property type="project" value="UniProtKB-SubCell"/>
</dbReference>
<comment type="cofactor">
    <cofactor evidence="8">
        <name>Mg(2+)</name>
        <dbReference type="ChEBI" id="CHEBI:18420"/>
    </cofactor>
</comment>
<evidence type="ECO:0000256" key="2">
    <source>
        <dbReference type="ARBA" id="ARBA00022679"/>
    </source>
</evidence>